<sequence>MIGGGNSRKQPKTCVWGFGCRGKRNFAKVSVYKNQSKKGRLKPYLGFQTTFFYF</sequence>
<accession>A0A0C1GK64</accession>
<dbReference type="EMBL" id="JUFZ01000150">
    <property type="protein sequence ID" value="KIC05806.1"/>
    <property type="molecule type" value="Genomic_DNA"/>
</dbReference>
<reference evidence="1 2" key="1">
    <citation type="submission" date="2014-12" db="EMBL/GenBank/DDBJ databases">
        <title>Genome sequence of Morococcus cerebrosus.</title>
        <authorList>
            <person name="Shin S.-K."/>
            <person name="Yi H."/>
        </authorList>
    </citation>
    <scope>NUCLEOTIDE SEQUENCE [LARGE SCALE GENOMIC DNA]</scope>
    <source>
        <strain evidence="1 2">CIP 81.93</strain>
    </source>
</reference>
<gene>
    <name evidence="1" type="ORF">MCC93_27240</name>
</gene>
<name>A0A0C1GK64_9NEIS</name>
<comment type="caution">
    <text evidence="1">The sequence shown here is derived from an EMBL/GenBank/DDBJ whole genome shotgun (WGS) entry which is preliminary data.</text>
</comment>
<evidence type="ECO:0000313" key="2">
    <source>
        <dbReference type="Proteomes" id="UP000031390"/>
    </source>
</evidence>
<proteinExistence type="predicted"/>
<evidence type="ECO:0000313" key="1">
    <source>
        <dbReference type="EMBL" id="KIC05806.1"/>
    </source>
</evidence>
<dbReference type="Proteomes" id="UP000031390">
    <property type="component" value="Unassembled WGS sequence"/>
</dbReference>
<organism evidence="1 2">
    <name type="scientific">Morococcus cerebrosus</name>
    <dbReference type="NCBI Taxonomy" id="1056807"/>
    <lineage>
        <taxon>Bacteria</taxon>
        <taxon>Pseudomonadati</taxon>
        <taxon>Pseudomonadota</taxon>
        <taxon>Betaproteobacteria</taxon>
        <taxon>Neisseriales</taxon>
        <taxon>Neisseriaceae</taxon>
        <taxon>Morococcus</taxon>
    </lineage>
</organism>
<protein>
    <submittedName>
        <fullName evidence="1">Uncharacterized protein</fullName>
    </submittedName>
</protein>
<dbReference type="AlphaFoldDB" id="A0A0C1GK64"/>